<dbReference type="Gene3D" id="3.80.10.10">
    <property type="entry name" value="Ribonuclease Inhibitor"/>
    <property type="match status" value="2"/>
</dbReference>
<dbReference type="InterPro" id="IPR032675">
    <property type="entry name" value="LRR_dom_sf"/>
</dbReference>
<keyword evidence="3" id="KW-0677">Repeat</keyword>
<name>A0A2U1N0W2_ARTAN</name>
<dbReference type="InterPro" id="IPR035897">
    <property type="entry name" value="Toll_tir_struct_dom_sf"/>
</dbReference>
<dbReference type="SUPFAM" id="SSF52540">
    <property type="entry name" value="P-loop containing nucleoside triphosphate hydrolases"/>
    <property type="match status" value="1"/>
</dbReference>
<dbReference type="PANTHER" id="PTHR11017">
    <property type="entry name" value="LEUCINE-RICH REPEAT-CONTAINING PROTEIN"/>
    <property type="match status" value="1"/>
</dbReference>
<dbReference type="InterPro" id="IPR001611">
    <property type="entry name" value="Leu-rich_rpt"/>
</dbReference>
<dbReference type="Pfam" id="PF13855">
    <property type="entry name" value="LRR_8"/>
    <property type="match status" value="1"/>
</dbReference>
<dbReference type="EMBL" id="PKPP01003897">
    <property type="protein sequence ID" value="PWA67106.1"/>
    <property type="molecule type" value="Genomic_DNA"/>
</dbReference>
<dbReference type="GO" id="GO:0043531">
    <property type="term" value="F:ADP binding"/>
    <property type="evidence" value="ECO:0007669"/>
    <property type="project" value="InterPro"/>
</dbReference>
<dbReference type="SUPFAM" id="SSF52200">
    <property type="entry name" value="Toll/Interleukin receptor TIR domain"/>
    <property type="match status" value="1"/>
</dbReference>
<evidence type="ECO:0000256" key="5">
    <source>
        <dbReference type="ARBA" id="ARBA00023027"/>
    </source>
</evidence>
<dbReference type="InterPro" id="IPR002182">
    <property type="entry name" value="NB-ARC"/>
</dbReference>
<dbReference type="AlphaFoldDB" id="A0A2U1N0W2"/>
<dbReference type="FunFam" id="3.40.50.10140:FF:000007">
    <property type="entry name" value="Disease resistance protein (TIR-NBS-LRR class)"/>
    <property type="match status" value="1"/>
</dbReference>
<dbReference type="PRINTS" id="PR00364">
    <property type="entry name" value="DISEASERSIST"/>
</dbReference>
<keyword evidence="5" id="KW-0520">NAD</keyword>
<accession>A0A2U1N0W2</accession>
<dbReference type="Pfam" id="PF20160">
    <property type="entry name" value="C-JID"/>
    <property type="match status" value="1"/>
</dbReference>
<protein>
    <recommendedName>
        <fullName evidence="1">ADP-ribosyl cyclase/cyclic ADP-ribose hydrolase</fullName>
        <ecNumber evidence="1">3.2.2.6</ecNumber>
    </recommendedName>
</protein>
<dbReference type="Gene3D" id="3.40.50.300">
    <property type="entry name" value="P-loop containing nucleotide triphosphate hydrolases"/>
    <property type="match status" value="1"/>
</dbReference>
<comment type="caution">
    <text evidence="8">The sequence shown here is derived from an EMBL/GenBank/DDBJ whole genome shotgun (WGS) entry which is preliminary data.</text>
</comment>
<dbReference type="InterPro" id="IPR000157">
    <property type="entry name" value="TIR_dom"/>
</dbReference>
<sequence>MDGALITSSSSPSSSTTATTGRWTYDVFLSFHGEDTRNNFVDHLYAALDRAGIYTFKDDKKLQRGESIPLELKKAIQESMVAVVVFSRNYANSSWCLEELVKIMECLDLIGQKVLPVFYDVEPSDVRGQKRSFHSAFEQHEVSSKDNLEKVKIWREALVTAANLSGWDVPKTANGHEAECIKQIVRDILSYTESCPVEELIGIKSRVEHVKALLSKKGDDVCMIGIWGMGGIGKTTIARAVYRQIWKEFEGSSFLEDARENGSDKKGLRKLQEKLLSEILMDKDFKVKDCDDGICQIQRRLARKKVLIVLDDVDNFKLLEFLVGAYERFGPGSRIIITTRDEHLLSYAQEKYTPQLLLETEATRLFSRYAFKANLPPKAYEEVSGVVVRHTGHLPLALKVLGSHFCGRNLEFWKSALNVLARIPHKEINGILKLSFDGLNIHEQKILLLVACFFKGRTINEVTRILDSLCLEAKSGIKVLIEKSLLTISYYGALGMHDLIEEMGRCIVLKCNPNNMVWVAEEIKEVMTTTTRLETVEVIVDTEGTTSFSAELRWIQWRGYPFESLRITRGSMPNLVGLEITGGYVEQLQIDKKVILTNLKYINLPASSITSFPDVSGLPNLERLILLDSEQLVEVHESVFLHERIIHLDLRGCHNLEIPPPCIRMKSLRYLCLRDCRSLERFPEISKETGSLSVLDICEKLCIQGLTPLSCLRILHLDGNNIEDDDFPRDLYNTWPSLEELDLTWNPINFVPTSISQLSHLKYLDLSHCENLKELRQLPSLIQILIANHCTSLENIEDFSHNYKWLFQITLSFCPKLKNERKSLLKKSFVQKCAAVKHRLSIIVPGSNIPSWLSKQCLGNTIDLNLPQNQFTNMIGLTICCIFGPPAHNDLYAKLYIKLKPSSKEKLTQLRPAHHPQGLHHVWIGYIPVDFLGHVLCHGSEYDDLILRFYTRRSILECGICVVYKDDIKSMTAGIGSWIPDYDEGVWLNMQSDGISYGRYLPAFYDQSEKTRHSNTIAVLYTGLSE</sequence>
<dbReference type="Gene3D" id="1.10.8.430">
    <property type="entry name" value="Helical domain of apoptotic protease-activating factors"/>
    <property type="match status" value="1"/>
</dbReference>
<gene>
    <name evidence="8" type="ORF">CTI12_AA320220</name>
</gene>
<evidence type="ECO:0000256" key="4">
    <source>
        <dbReference type="ARBA" id="ARBA00022801"/>
    </source>
</evidence>
<dbReference type="Proteomes" id="UP000245207">
    <property type="component" value="Unassembled WGS sequence"/>
</dbReference>
<dbReference type="EC" id="3.2.2.6" evidence="1"/>
<evidence type="ECO:0000313" key="9">
    <source>
        <dbReference type="Proteomes" id="UP000245207"/>
    </source>
</evidence>
<dbReference type="SUPFAM" id="SSF52058">
    <property type="entry name" value="L domain-like"/>
    <property type="match status" value="1"/>
</dbReference>
<dbReference type="InterPro" id="IPR045344">
    <property type="entry name" value="C-JID"/>
</dbReference>
<dbReference type="Gene3D" id="3.40.50.10140">
    <property type="entry name" value="Toll/interleukin-1 receptor homology (TIR) domain"/>
    <property type="match status" value="1"/>
</dbReference>
<keyword evidence="9" id="KW-1185">Reference proteome</keyword>
<evidence type="ECO:0000313" key="8">
    <source>
        <dbReference type="EMBL" id="PWA67106.1"/>
    </source>
</evidence>
<evidence type="ECO:0000256" key="1">
    <source>
        <dbReference type="ARBA" id="ARBA00011982"/>
    </source>
</evidence>
<evidence type="ECO:0000256" key="3">
    <source>
        <dbReference type="ARBA" id="ARBA00022737"/>
    </source>
</evidence>
<dbReference type="GO" id="GO:0007165">
    <property type="term" value="P:signal transduction"/>
    <property type="evidence" value="ECO:0007669"/>
    <property type="project" value="InterPro"/>
</dbReference>
<dbReference type="InterPro" id="IPR042197">
    <property type="entry name" value="Apaf_helical"/>
</dbReference>
<dbReference type="Pfam" id="PF23282">
    <property type="entry name" value="WHD_ROQ1"/>
    <property type="match status" value="1"/>
</dbReference>
<dbReference type="Pfam" id="PF01582">
    <property type="entry name" value="TIR"/>
    <property type="match status" value="1"/>
</dbReference>
<dbReference type="GO" id="GO:0006952">
    <property type="term" value="P:defense response"/>
    <property type="evidence" value="ECO:0007669"/>
    <property type="project" value="InterPro"/>
</dbReference>
<organism evidence="8 9">
    <name type="scientific">Artemisia annua</name>
    <name type="common">Sweet wormwood</name>
    <dbReference type="NCBI Taxonomy" id="35608"/>
    <lineage>
        <taxon>Eukaryota</taxon>
        <taxon>Viridiplantae</taxon>
        <taxon>Streptophyta</taxon>
        <taxon>Embryophyta</taxon>
        <taxon>Tracheophyta</taxon>
        <taxon>Spermatophyta</taxon>
        <taxon>Magnoliopsida</taxon>
        <taxon>eudicotyledons</taxon>
        <taxon>Gunneridae</taxon>
        <taxon>Pentapetalae</taxon>
        <taxon>asterids</taxon>
        <taxon>campanulids</taxon>
        <taxon>Asterales</taxon>
        <taxon>Asteraceae</taxon>
        <taxon>Asteroideae</taxon>
        <taxon>Anthemideae</taxon>
        <taxon>Artemisiinae</taxon>
        <taxon>Artemisia</taxon>
    </lineage>
</organism>
<evidence type="ECO:0000256" key="2">
    <source>
        <dbReference type="ARBA" id="ARBA00022614"/>
    </source>
</evidence>
<dbReference type="PROSITE" id="PS50104">
    <property type="entry name" value="TIR"/>
    <property type="match status" value="1"/>
</dbReference>
<dbReference type="OrthoDB" id="1357022at2759"/>
<dbReference type="PANTHER" id="PTHR11017:SF479">
    <property type="entry name" value="DISEASE RESISTANCE PROTEIN (TIR-NBS-LRR CLASS) FAMILY"/>
    <property type="match status" value="1"/>
</dbReference>
<feature type="domain" description="TIR" evidence="7">
    <location>
        <begin position="23"/>
        <end position="192"/>
    </location>
</feature>
<dbReference type="Pfam" id="PF00931">
    <property type="entry name" value="NB-ARC"/>
    <property type="match status" value="1"/>
</dbReference>
<keyword evidence="2" id="KW-0433">Leucine-rich repeat</keyword>
<dbReference type="InterPro" id="IPR027417">
    <property type="entry name" value="P-loop_NTPase"/>
</dbReference>
<dbReference type="InterPro" id="IPR044974">
    <property type="entry name" value="Disease_R_plants"/>
</dbReference>
<evidence type="ECO:0000259" key="7">
    <source>
        <dbReference type="PROSITE" id="PS50104"/>
    </source>
</evidence>
<reference evidence="8 9" key="1">
    <citation type="journal article" date="2018" name="Mol. Plant">
        <title>The genome of Artemisia annua provides insight into the evolution of Asteraceae family and artemisinin biosynthesis.</title>
        <authorList>
            <person name="Shen Q."/>
            <person name="Zhang L."/>
            <person name="Liao Z."/>
            <person name="Wang S."/>
            <person name="Yan T."/>
            <person name="Shi P."/>
            <person name="Liu M."/>
            <person name="Fu X."/>
            <person name="Pan Q."/>
            <person name="Wang Y."/>
            <person name="Lv Z."/>
            <person name="Lu X."/>
            <person name="Zhang F."/>
            <person name="Jiang W."/>
            <person name="Ma Y."/>
            <person name="Chen M."/>
            <person name="Hao X."/>
            <person name="Li L."/>
            <person name="Tang Y."/>
            <person name="Lv G."/>
            <person name="Zhou Y."/>
            <person name="Sun X."/>
            <person name="Brodelius P.E."/>
            <person name="Rose J.K.C."/>
            <person name="Tang K."/>
        </authorList>
    </citation>
    <scope>NUCLEOTIDE SEQUENCE [LARGE SCALE GENOMIC DNA]</scope>
    <source>
        <strain evidence="9">cv. Huhao1</strain>
        <tissue evidence="8">Leaf</tissue>
    </source>
</reference>
<dbReference type="InterPro" id="IPR058192">
    <property type="entry name" value="WHD_ROQ1-like"/>
</dbReference>
<dbReference type="SMART" id="SM00255">
    <property type="entry name" value="TIR"/>
    <property type="match status" value="1"/>
</dbReference>
<comment type="catalytic activity">
    <reaction evidence="6">
        <text>NAD(+) + H2O = ADP-D-ribose + nicotinamide + H(+)</text>
        <dbReference type="Rhea" id="RHEA:16301"/>
        <dbReference type="ChEBI" id="CHEBI:15377"/>
        <dbReference type="ChEBI" id="CHEBI:15378"/>
        <dbReference type="ChEBI" id="CHEBI:17154"/>
        <dbReference type="ChEBI" id="CHEBI:57540"/>
        <dbReference type="ChEBI" id="CHEBI:57967"/>
        <dbReference type="EC" id="3.2.2.6"/>
    </reaction>
    <physiologicalReaction direction="left-to-right" evidence="6">
        <dbReference type="Rhea" id="RHEA:16302"/>
    </physiologicalReaction>
</comment>
<keyword evidence="4" id="KW-0378">Hydrolase</keyword>
<dbReference type="GO" id="GO:0061809">
    <property type="term" value="F:NAD+ nucleosidase activity, cyclic ADP-ribose generating"/>
    <property type="evidence" value="ECO:0007669"/>
    <property type="project" value="UniProtKB-EC"/>
</dbReference>
<evidence type="ECO:0000256" key="6">
    <source>
        <dbReference type="ARBA" id="ARBA00047304"/>
    </source>
</evidence>
<proteinExistence type="predicted"/>